<evidence type="ECO:0000256" key="3">
    <source>
        <dbReference type="ARBA" id="ARBA00023295"/>
    </source>
</evidence>
<comment type="similarity">
    <text evidence="1 6">Belongs to the glycosyl hydrolase 35 family.</text>
</comment>
<evidence type="ECO:0000313" key="10">
    <source>
        <dbReference type="EMBL" id="BFO74462.1"/>
    </source>
</evidence>
<comment type="catalytic activity">
    <reaction evidence="5">
        <text>Hydrolysis of terminal non-reducing beta-D-galactose residues in beta-D-galactosides.</text>
        <dbReference type="EC" id="3.2.1.23"/>
    </reaction>
</comment>
<dbReference type="Gene3D" id="3.20.20.80">
    <property type="entry name" value="Glycosidases"/>
    <property type="match status" value="1"/>
</dbReference>
<dbReference type="SUPFAM" id="SSF51445">
    <property type="entry name" value="(Trans)glycosidases"/>
    <property type="match status" value="1"/>
</dbReference>
<dbReference type="EMBL" id="AP035786">
    <property type="protein sequence ID" value="BFO74462.1"/>
    <property type="molecule type" value="Genomic_DNA"/>
</dbReference>
<evidence type="ECO:0000259" key="7">
    <source>
        <dbReference type="Pfam" id="PF01301"/>
    </source>
</evidence>
<dbReference type="SUPFAM" id="SSF49785">
    <property type="entry name" value="Galactose-binding domain-like"/>
    <property type="match status" value="1"/>
</dbReference>
<dbReference type="PANTHER" id="PTHR23421">
    <property type="entry name" value="BETA-GALACTOSIDASE RELATED"/>
    <property type="match status" value="1"/>
</dbReference>
<dbReference type="Pfam" id="PF01301">
    <property type="entry name" value="Glyco_hydro_35"/>
    <property type="match status" value="1"/>
</dbReference>
<feature type="domain" description="Beta-galactosidase galactose-binding" evidence="9">
    <location>
        <begin position="524"/>
        <end position="582"/>
    </location>
</feature>
<feature type="active site" description="Proton donor" evidence="4">
    <location>
        <position position="174"/>
    </location>
</feature>
<dbReference type="PRINTS" id="PR00742">
    <property type="entry name" value="GLHYDRLASE35"/>
</dbReference>
<dbReference type="InterPro" id="IPR017853">
    <property type="entry name" value="GH"/>
</dbReference>
<dbReference type="Pfam" id="PF21467">
    <property type="entry name" value="BetaGal_gal-bd"/>
    <property type="match status" value="1"/>
</dbReference>
<evidence type="ECO:0000259" key="9">
    <source>
        <dbReference type="Pfam" id="PF21467"/>
    </source>
</evidence>
<evidence type="ECO:0000256" key="1">
    <source>
        <dbReference type="ARBA" id="ARBA00009809"/>
    </source>
</evidence>
<name>A0AB33J0W4_9BACT</name>
<dbReference type="PIRSF" id="PIRSF006336">
    <property type="entry name" value="B-gal"/>
    <property type="match status" value="1"/>
</dbReference>
<dbReference type="AlphaFoldDB" id="A0AB33J0W4"/>
<dbReference type="EC" id="3.2.1.23" evidence="5"/>
<protein>
    <recommendedName>
        <fullName evidence="5">Beta-galactosidase</fullName>
        <ecNumber evidence="5">3.2.1.23</ecNumber>
    </recommendedName>
</protein>
<gene>
    <name evidence="10" type="ORF">GTC17254_20590</name>
</gene>
<dbReference type="GO" id="GO:0005975">
    <property type="term" value="P:carbohydrate metabolic process"/>
    <property type="evidence" value="ECO:0007669"/>
    <property type="project" value="InterPro"/>
</dbReference>
<feature type="domain" description="Glycoside hydrolase 35 catalytic" evidence="7">
    <location>
        <begin position="26"/>
        <end position="348"/>
    </location>
</feature>
<proteinExistence type="inferred from homology"/>
<evidence type="ECO:0000256" key="5">
    <source>
        <dbReference type="RuleBase" id="RU000675"/>
    </source>
</evidence>
<reference evidence="10" key="1">
    <citation type="submission" date="2024-07" db="EMBL/GenBank/DDBJ databases">
        <title>Complete genome sequence of Prevotella sp. YM-2024 GTC17254.</title>
        <authorList>
            <person name="Hayashi M."/>
            <person name="Muto Y."/>
            <person name="Tanaka K."/>
            <person name="Niwa H."/>
        </authorList>
    </citation>
    <scope>NUCLEOTIDE SEQUENCE</scope>
    <source>
        <strain evidence="10">GTC17254</strain>
    </source>
</reference>
<dbReference type="InterPro" id="IPR001944">
    <property type="entry name" value="Glycoside_Hdrlase_35"/>
</dbReference>
<dbReference type="InterPro" id="IPR008979">
    <property type="entry name" value="Galactose-bd-like_sf"/>
</dbReference>
<evidence type="ECO:0000259" key="8">
    <source>
        <dbReference type="Pfam" id="PF21317"/>
    </source>
</evidence>
<dbReference type="InterPro" id="IPR026283">
    <property type="entry name" value="B-gal_1-like"/>
</dbReference>
<keyword evidence="3 5" id="KW-0326">Glycosidase</keyword>
<feature type="domain" description="Beta-galactosidase 1-like first all-beta" evidence="8">
    <location>
        <begin position="394"/>
        <end position="504"/>
    </location>
</feature>
<accession>A0AB33J0W4</accession>
<feature type="active site" description="Nucleophile" evidence="4">
    <location>
        <position position="258"/>
    </location>
</feature>
<sequence length="611" mass="68706">MLLALTIGAHAAKNAKHTFAIQSGNFLYNGKPIQLHSGEMHYARIPAPYWRHRLKMMKAMGLNAVATYVFWNYHEINPGVWDWTTGNRNLRQFIKTAAEEGMMVILRPGPYCCAEWDFGGYPWWLQTEKDMVIRTDNEPFLKACRTYLTQLAGQVKDLQITNGGPIIMVQAENEFGSYVSQRKDIPLEVHKTYNAKIVKMLDEVGFNIPRFTSDGSWLFNGGAVKGILPTANGEDNIENLKKTVNEYHDGVGPYMVAEFYPGWLCHWNEKRPLVSTESVVKQTQKFLEAGVSFNYYMVHGGTNFGFTSGANYAKTNDIQPDMTTYDYDAPISEPGWATPKYNALRDLFIKSVKYKVPAVPERIPVIAIPQIKLTKTADVLTLLEATKAVESDTPLNFEQLNQGHGYVLYRRHFNQPISGMMRVPGIADFGVVYINGEKVGELNRVTGKDSLEVNVPFNSTVDILVENFGRINYGARITANHKGIIQPITINGNEITGNWEMRGLPMSEMPNVDKMATGYRAGTPVLYSGTFTLDKVGDTFLDMEKWGKGIVFVNGVNLGRYWKVGPQQTLYLPGCFLKKGENKIVIFEQLNDEKKSELAGVTEPVLDKLVK</sequence>
<dbReference type="Gene3D" id="2.60.120.260">
    <property type="entry name" value="Galactose-binding domain-like"/>
    <property type="match status" value="2"/>
</dbReference>
<evidence type="ECO:0000256" key="4">
    <source>
        <dbReference type="PIRSR" id="PIRSR006336-1"/>
    </source>
</evidence>
<dbReference type="Pfam" id="PF21317">
    <property type="entry name" value="BetaGal_ABD_1"/>
    <property type="match status" value="1"/>
</dbReference>
<dbReference type="GO" id="GO:0004565">
    <property type="term" value="F:beta-galactosidase activity"/>
    <property type="evidence" value="ECO:0007669"/>
    <property type="project" value="UniProtKB-EC"/>
</dbReference>
<evidence type="ECO:0000256" key="6">
    <source>
        <dbReference type="RuleBase" id="RU003679"/>
    </source>
</evidence>
<dbReference type="InterPro" id="IPR019801">
    <property type="entry name" value="Glyco_hydro_35_CS"/>
</dbReference>
<dbReference type="PROSITE" id="PS01182">
    <property type="entry name" value="GLYCOSYL_HYDROL_F35"/>
    <property type="match status" value="1"/>
</dbReference>
<keyword evidence="2 5" id="KW-0378">Hydrolase</keyword>
<evidence type="ECO:0000256" key="2">
    <source>
        <dbReference type="ARBA" id="ARBA00022801"/>
    </source>
</evidence>
<organism evidence="10">
    <name type="scientific">Prevotella sp. GTC17254</name>
    <dbReference type="NCBI Taxonomy" id="3236794"/>
    <lineage>
        <taxon>Bacteria</taxon>
        <taxon>Pseudomonadati</taxon>
        <taxon>Bacteroidota</taxon>
        <taxon>Bacteroidia</taxon>
        <taxon>Bacteroidales</taxon>
        <taxon>Prevotellaceae</taxon>
        <taxon>Prevotella</taxon>
    </lineage>
</organism>
<dbReference type="InterPro" id="IPR048913">
    <property type="entry name" value="BetaGal_gal-bd"/>
</dbReference>
<dbReference type="InterPro" id="IPR048912">
    <property type="entry name" value="BetaGal1-like_ABD1"/>
</dbReference>
<dbReference type="InterPro" id="IPR031330">
    <property type="entry name" value="Gly_Hdrlase_35_cat"/>
</dbReference>